<dbReference type="Pfam" id="PF13655">
    <property type="entry name" value="RVT_N"/>
    <property type="match status" value="1"/>
</dbReference>
<dbReference type="PANTHER" id="PTHR34047">
    <property type="entry name" value="NUCLEAR INTRON MATURASE 1, MITOCHONDRIAL-RELATED"/>
    <property type="match status" value="1"/>
</dbReference>
<proteinExistence type="predicted"/>
<dbReference type="GO" id="GO:0003676">
    <property type="term" value="F:nucleic acid binding"/>
    <property type="evidence" value="ECO:0007669"/>
    <property type="project" value="InterPro"/>
</dbReference>
<evidence type="ECO:0000313" key="2">
    <source>
        <dbReference type="EMBL" id="AKA66481.1"/>
    </source>
</evidence>
<dbReference type="CDD" id="cd00085">
    <property type="entry name" value="HNHc"/>
    <property type="match status" value="1"/>
</dbReference>
<reference evidence="2" key="1">
    <citation type="submission" date="2015-01" db="EMBL/GenBank/DDBJ databases">
        <title>Complete Mitochondrial Genome of Bangia fuscopurpurea OUPT01: Insights of Evolution And Variant Exploration Among Bangiaceae Algae.</title>
        <authorList>
            <person name="Bi G."/>
            <person name="Cao M."/>
            <person name="Mao Y."/>
        </authorList>
    </citation>
    <scope>NUCLEOTIDE SEQUENCE</scope>
    <source>
        <strain evidence="2">OUPT01</strain>
    </source>
</reference>
<accession>A0A0E3JXP1</accession>
<feature type="domain" description="Reverse transcriptase" evidence="1">
    <location>
        <begin position="74"/>
        <end position="322"/>
    </location>
</feature>
<gene>
    <name evidence="2" type="primary">orf550</name>
</gene>
<dbReference type="InterPro" id="IPR025960">
    <property type="entry name" value="RVT_N"/>
</dbReference>
<dbReference type="EMBL" id="KP710961">
    <property type="protein sequence ID" value="AKA66481.1"/>
    <property type="molecule type" value="Genomic_DNA"/>
</dbReference>
<dbReference type="InterPro" id="IPR013597">
    <property type="entry name" value="Mat_intron_G2"/>
</dbReference>
<geneLocation type="mitochondrion" evidence="2"/>
<dbReference type="Pfam" id="PF08388">
    <property type="entry name" value="GIIM"/>
    <property type="match status" value="1"/>
</dbReference>
<dbReference type="Pfam" id="PF01844">
    <property type="entry name" value="HNH"/>
    <property type="match status" value="1"/>
</dbReference>
<dbReference type="InterPro" id="IPR000477">
    <property type="entry name" value="RT_dom"/>
</dbReference>
<dbReference type="Pfam" id="PF00078">
    <property type="entry name" value="RVT_1"/>
    <property type="match status" value="1"/>
</dbReference>
<dbReference type="Gene3D" id="1.10.30.50">
    <property type="match status" value="1"/>
</dbReference>
<dbReference type="InterPro" id="IPR003615">
    <property type="entry name" value="HNH_nuc"/>
</dbReference>
<dbReference type="AlphaFoldDB" id="A0A0E3JXP1"/>
<evidence type="ECO:0000259" key="1">
    <source>
        <dbReference type="PROSITE" id="PS50878"/>
    </source>
</evidence>
<dbReference type="SMART" id="SM00507">
    <property type="entry name" value="HNHc"/>
    <property type="match status" value="1"/>
</dbReference>
<protein>
    <recommendedName>
        <fullName evidence="1">Reverse transcriptase domain-containing protein</fullName>
    </recommendedName>
</protein>
<dbReference type="PROSITE" id="PS50878">
    <property type="entry name" value="RT_POL"/>
    <property type="match status" value="1"/>
</dbReference>
<dbReference type="GO" id="GO:0008270">
    <property type="term" value="F:zinc ion binding"/>
    <property type="evidence" value="ECO:0007669"/>
    <property type="project" value="InterPro"/>
</dbReference>
<name>A0A0E3JXP1_BANFU</name>
<dbReference type="InterPro" id="IPR043502">
    <property type="entry name" value="DNA/RNA_pol_sf"/>
</dbReference>
<keyword evidence="2" id="KW-0496">Mitochondrion</keyword>
<dbReference type="CDD" id="cd01651">
    <property type="entry name" value="RT_G2_intron"/>
    <property type="match status" value="1"/>
</dbReference>
<organism evidence="2">
    <name type="scientific">Bangia fuscopurpurea</name>
    <name type="common">Red alga</name>
    <name type="synonym">Conferva fuscopurpurea</name>
    <dbReference type="NCBI Taxonomy" id="101920"/>
    <lineage>
        <taxon>Eukaryota</taxon>
        <taxon>Rhodophyta</taxon>
        <taxon>Bangiophyceae</taxon>
        <taxon>Bangiales</taxon>
        <taxon>Bangiaceae</taxon>
        <taxon>Bangia</taxon>
    </lineage>
</organism>
<dbReference type="InterPro" id="IPR002711">
    <property type="entry name" value="HNH"/>
</dbReference>
<dbReference type="InterPro" id="IPR051083">
    <property type="entry name" value="GrpII_Intron_Splice-Mob/Def"/>
</dbReference>
<dbReference type="GO" id="GO:0004519">
    <property type="term" value="F:endonuclease activity"/>
    <property type="evidence" value="ECO:0007669"/>
    <property type="project" value="InterPro"/>
</dbReference>
<dbReference type="SUPFAM" id="SSF56672">
    <property type="entry name" value="DNA/RNA polymerases"/>
    <property type="match status" value="1"/>
</dbReference>
<dbReference type="RefSeq" id="YP_009132716.1">
    <property type="nucleotide sequence ID" value="NC_026905.1"/>
</dbReference>
<sequence>MTKIYKLQRRIAIAYLNKNKRLWSKLQNELVNLEEAKIKAIKQIHKRKSSETSGIDKIVLKGSKGKKVSIDEILIQIQDLKNYEFSAVRRVFIPKKNSKKKRPLGISTIRDRVVQTLFAMALEPISEIMSDRCNFAYRPYRSAKDACQYIWFLLSRQRGNPRWIFEGDIKGFFDNICHEWILENIPMDKKILSKILKTGVMNEGSYQDTEEGVPQGGVISPIIANLCLDGLDKTIKKRLITKQLLWHTRMISLQCPRTMIFQISQFQMLTNFQKQEIQNQIRKKVKSLKLKMDLILQVSTLGNSRILLEKSGKRKGFFYINLQKKAYKKQKLKQKLCVKEHSRLPLWMLFSKLNPILRGWANYYSSSTAKLAYTRISKYFFDSIHRMIKIKHPKLNAKALKSKFYHKVNNRDWLMSTSTEFLRFKKINLFQISDTPIKRTTMIKLDANPYLGEFEEYFNKRSLNMCFNQQTNNIRLKLAKRQKGMCPICKESLNSQYEDILYELEIHHIIPVVSGGKNILKNMTLLHKTCHRDRAALENFDVKMDEPYEG</sequence>
<dbReference type="GeneID" id="24143471"/>
<dbReference type="PANTHER" id="PTHR34047:SF8">
    <property type="entry name" value="PROTEIN YKFC"/>
    <property type="match status" value="1"/>
</dbReference>